<feature type="region of interest" description="Disordered" evidence="1">
    <location>
        <begin position="595"/>
        <end position="619"/>
    </location>
</feature>
<dbReference type="InterPro" id="IPR024983">
    <property type="entry name" value="CHAT_dom"/>
</dbReference>
<evidence type="ECO:0000256" key="1">
    <source>
        <dbReference type="SAM" id="MobiDB-lite"/>
    </source>
</evidence>
<proteinExistence type="predicted"/>
<dbReference type="AlphaFoldDB" id="A0AAE0I2G3"/>
<dbReference type="Gene3D" id="1.25.40.10">
    <property type="entry name" value="Tetratricopeptide repeat domain"/>
    <property type="match status" value="2"/>
</dbReference>
<feature type="compositionally biased region" description="Basic and acidic residues" evidence="1">
    <location>
        <begin position="604"/>
        <end position="619"/>
    </location>
</feature>
<keyword evidence="4" id="KW-1185">Reference proteome</keyword>
<protein>
    <submittedName>
        <fullName evidence="3">CHAT domain-containing protein</fullName>
    </submittedName>
</protein>
<dbReference type="EMBL" id="JAUEPO010000007">
    <property type="protein sequence ID" value="KAK3317363.1"/>
    <property type="molecule type" value="Genomic_DNA"/>
</dbReference>
<dbReference type="PANTHER" id="PTHR19959">
    <property type="entry name" value="KINESIN LIGHT CHAIN"/>
    <property type="match status" value="1"/>
</dbReference>
<reference evidence="3" key="2">
    <citation type="submission" date="2023-06" db="EMBL/GenBank/DDBJ databases">
        <authorList>
            <consortium name="Lawrence Berkeley National Laboratory"/>
            <person name="Haridas S."/>
            <person name="Hensen N."/>
            <person name="Bonometti L."/>
            <person name="Westerberg I."/>
            <person name="Brannstrom I.O."/>
            <person name="Guillou S."/>
            <person name="Cros-Aarteil S."/>
            <person name="Calhoun S."/>
            <person name="Kuo A."/>
            <person name="Mondo S."/>
            <person name="Pangilinan J."/>
            <person name="Riley R."/>
            <person name="Labutti K."/>
            <person name="Andreopoulos B."/>
            <person name="Lipzen A."/>
            <person name="Chen C."/>
            <person name="Yanf M."/>
            <person name="Daum C."/>
            <person name="Ng V."/>
            <person name="Clum A."/>
            <person name="Steindorff A."/>
            <person name="Ohm R."/>
            <person name="Martin F."/>
            <person name="Silar P."/>
            <person name="Natvig D."/>
            <person name="Lalanne C."/>
            <person name="Gautier V."/>
            <person name="Ament-Velasquez S.L."/>
            <person name="Kruys A."/>
            <person name="Hutchinson M.I."/>
            <person name="Powell A.J."/>
            <person name="Barry K."/>
            <person name="Miller A.N."/>
            <person name="Grigoriev I.V."/>
            <person name="Debuchy R."/>
            <person name="Gladieux P."/>
            <person name="Thoren M.H."/>
            <person name="Johannesson H."/>
        </authorList>
    </citation>
    <scope>NUCLEOTIDE SEQUENCE</scope>
    <source>
        <strain evidence="3">SMH4131-1</strain>
    </source>
</reference>
<evidence type="ECO:0000259" key="2">
    <source>
        <dbReference type="Pfam" id="PF12770"/>
    </source>
</evidence>
<organism evidence="3 4">
    <name type="scientific">Cercophora scortea</name>
    <dbReference type="NCBI Taxonomy" id="314031"/>
    <lineage>
        <taxon>Eukaryota</taxon>
        <taxon>Fungi</taxon>
        <taxon>Dikarya</taxon>
        <taxon>Ascomycota</taxon>
        <taxon>Pezizomycotina</taxon>
        <taxon>Sordariomycetes</taxon>
        <taxon>Sordariomycetidae</taxon>
        <taxon>Sordariales</taxon>
        <taxon>Lasiosphaeriaceae</taxon>
        <taxon>Cercophora</taxon>
    </lineage>
</organism>
<dbReference type="SUPFAM" id="SSF81901">
    <property type="entry name" value="HCP-like"/>
    <property type="match status" value="1"/>
</dbReference>
<evidence type="ECO:0000313" key="4">
    <source>
        <dbReference type="Proteomes" id="UP001286456"/>
    </source>
</evidence>
<dbReference type="Proteomes" id="UP001286456">
    <property type="component" value="Unassembled WGS sequence"/>
</dbReference>
<reference evidence="3" key="1">
    <citation type="journal article" date="2023" name="Mol. Phylogenet. Evol.">
        <title>Genome-scale phylogeny and comparative genomics of the fungal order Sordariales.</title>
        <authorList>
            <person name="Hensen N."/>
            <person name="Bonometti L."/>
            <person name="Westerberg I."/>
            <person name="Brannstrom I.O."/>
            <person name="Guillou S."/>
            <person name="Cros-Aarteil S."/>
            <person name="Calhoun S."/>
            <person name="Haridas S."/>
            <person name="Kuo A."/>
            <person name="Mondo S."/>
            <person name="Pangilinan J."/>
            <person name="Riley R."/>
            <person name="LaButti K."/>
            <person name="Andreopoulos B."/>
            <person name="Lipzen A."/>
            <person name="Chen C."/>
            <person name="Yan M."/>
            <person name="Daum C."/>
            <person name="Ng V."/>
            <person name="Clum A."/>
            <person name="Steindorff A."/>
            <person name="Ohm R.A."/>
            <person name="Martin F."/>
            <person name="Silar P."/>
            <person name="Natvig D.O."/>
            <person name="Lalanne C."/>
            <person name="Gautier V."/>
            <person name="Ament-Velasquez S.L."/>
            <person name="Kruys A."/>
            <person name="Hutchinson M.I."/>
            <person name="Powell A.J."/>
            <person name="Barry K."/>
            <person name="Miller A.N."/>
            <person name="Grigoriev I.V."/>
            <person name="Debuchy R."/>
            <person name="Gladieux P."/>
            <person name="Hiltunen Thoren M."/>
            <person name="Johannesson H."/>
        </authorList>
    </citation>
    <scope>NUCLEOTIDE SEQUENCE</scope>
    <source>
        <strain evidence="3">SMH4131-1</strain>
    </source>
</reference>
<feature type="region of interest" description="Disordered" evidence="1">
    <location>
        <begin position="1098"/>
        <end position="1117"/>
    </location>
</feature>
<name>A0AAE0I2G3_9PEZI</name>
<comment type="caution">
    <text evidence="3">The sequence shown here is derived from an EMBL/GenBank/DDBJ whole genome shotgun (WGS) entry which is preliminary data.</text>
</comment>
<feature type="domain" description="CHAT" evidence="2">
    <location>
        <begin position="918"/>
        <end position="1249"/>
    </location>
</feature>
<accession>A0AAE0I2G3</accession>
<gene>
    <name evidence="3" type="ORF">B0T19DRAFT_469011</name>
</gene>
<feature type="compositionally biased region" description="Basic and acidic residues" evidence="1">
    <location>
        <begin position="1098"/>
        <end position="1114"/>
    </location>
</feature>
<feature type="region of interest" description="Disordered" evidence="1">
    <location>
        <begin position="763"/>
        <end position="795"/>
    </location>
</feature>
<dbReference type="Pfam" id="PF12770">
    <property type="entry name" value="CHAT"/>
    <property type="match status" value="1"/>
</dbReference>
<evidence type="ECO:0000313" key="3">
    <source>
        <dbReference type="EMBL" id="KAK3317363.1"/>
    </source>
</evidence>
<dbReference type="InterPro" id="IPR011990">
    <property type="entry name" value="TPR-like_helical_dom_sf"/>
</dbReference>
<dbReference type="PANTHER" id="PTHR19959:SF119">
    <property type="entry name" value="FUNGAL LIPASE-LIKE DOMAIN-CONTAINING PROTEIN"/>
    <property type="match status" value="1"/>
</dbReference>
<sequence>MRHSKRHGRGSNHKGGGFKLQAEVEEAETVVKLLQANQMDTRPEVRLTSILDTLVNQYEVTENHKVLDEAIRLGRAGINSTPAGNPRRVALLKRLYSALLIRFDKLSETKDLDEAVSIARDAVQSVPKEDPQRKECLDLLASALDIRCLLNSDPADVEEALALVEGILADDTAEGEKRATWLAYLGRRRKERYKDKGDISDLDRAISAMSQALEIGPSGDTDLPTLEVELGSLLEARYDRLGKPNDLDESIRRTRRALAAMESDHPIRATALSNLANQLGASFERTGHVDELDEAIIRATEANDIEEVEGEDKVAGLNTLANWLAVRYDRTGKAKDIEKSISFAEEALRLADENDSTWPAFANNLATTLVDQYIDTGNLENLQKAIKLLEKALDKFPKNDPDSLRTACEITLSQALNHLYQRTGNLPEIEWAVSLSRSAANQPDLDPLDRGIYLNTLGDNLEVLYDRTGDLTHINAAIAAEEKAASIFPPKHGDHARTLRSLADKLRCLYGQTRKPIDLEKALRTARLALNDLPKDHPERGDYLDSLATLLEDLSELSSNHVASLDEAVDMGEKAVSVTPTTGTSYALLLSNQGRRLEKRHHSRNQEQQERKGHNKPDLKRAIEFFRKASESVEGQPAVRIRAGRSAARLLCSIQQWEQAARIVDGLASLLPLICGRYASRTDQQYAVNQTSGLAADACSLTLKSGGSASKALQQLEFGRGLILNYAIENRTTIDRDLDRLRREEPRLASLFESLQFRAAGTGSRPLVKSGGGAAEDKEKGNESEEDGSTEEINRPVINRINATQELNELLDTIRQIPAFRRFLMEPTMEEMLSHATARQGPLIVVNVTEISSDALILARDGIHHVPLPSIQPDGAPKPFHWSLQKRRDDDDAGLHRFKQPRNMASETVRSWWSGSALAWLWRTCVGPVLDEAHSRGLLVDVNEDSALPRVWWNGAGIASSFPFHAAGSPWMPGAMDRVVSSYCPTARALWYSRSRAAAAAATSITKGRKSVLVVTMADTPGHRPLPGADREGAEVQRVFQDTAVVYGLLWLRCPTATTVMESLHASNILHFAGHGLCDALDPSQSCLLLQKPGSVRKREEKECSEKENTRGADEGGQELPVVDRLTVARISAEAERGKNRAWLAFLSACSTAEVAVPALASEGIHLASAFQLAGFPHVVGSLWPVDDDVCVDVAGRFYRGLLASEGANAGRNDEVDGRVARALREAVVGVQKEHPDNPELWAPFVHFGA</sequence>